<organism evidence="9 10">
    <name type="scientific">Fistulifera solaris</name>
    <name type="common">Oleaginous diatom</name>
    <dbReference type="NCBI Taxonomy" id="1519565"/>
    <lineage>
        <taxon>Eukaryota</taxon>
        <taxon>Sar</taxon>
        <taxon>Stramenopiles</taxon>
        <taxon>Ochrophyta</taxon>
        <taxon>Bacillariophyta</taxon>
        <taxon>Bacillariophyceae</taxon>
        <taxon>Bacillariophycidae</taxon>
        <taxon>Naviculales</taxon>
        <taxon>Naviculaceae</taxon>
        <taxon>Fistulifera</taxon>
    </lineage>
</organism>
<keyword evidence="10" id="KW-1185">Reference proteome</keyword>
<evidence type="ECO:0000256" key="7">
    <source>
        <dbReference type="SAM" id="MobiDB-lite"/>
    </source>
</evidence>
<dbReference type="InterPro" id="IPR051292">
    <property type="entry name" value="Xyl/GlcA_transferase"/>
</dbReference>
<dbReference type="GO" id="GO:0016020">
    <property type="term" value="C:membrane"/>
    <property type="evidence" value="ECO:0007669"/>
    <property type="project" value="UniProtKB-SubCell"/>
</dbReference>
<feature type="compositionally biased region" description="Polar residues" evidence="7">
    <location>
        <begin position="1"/>
        <end position="13"/>
    </location>
</feature>
<dbReference type="GO" id="GO:0008532">
    <property type="term" value="F:N-acetyllactosaminide beta-1,3-N-acetylglucosaminyltransferase activity"/>
    <property type="evidence" value="ECO:0007669"/>
    <property type="project" value="UniProtKB-EC"/>
</dbReference>
<reference evidence="9 10" key="1">
    <citation type="journal article" date="2015" name="Plant Cell">
        <title>Oil accumulation by the oleaginous diatom Fistulifera solaris as revealed by the genome and transcriptome.</title>
        <authorList>
            <person name="Tanaka T."/>
            <person name="Maeda Y."/>
            <person name="Veluchamy A."/>
            <person name="Tanaka M."/>
            <person name="Abida H."/>
            <person name="Marechal E."/>
            <person name="Bowler C."/>
            <person name="Muto M."/>
            <person name="Sunaga Y."/>
            <person name="Tanaka M."/>
            <person name="Yoshino T."/>
            <person name="Taniguchi T."/>
            <person name="Fukuda Y."/>
            <person name="Nemoto M."/>
            <person name="Matsumoto M."/>
            <person name="Wong P.S."/>
            <person name="Aburatani S."/>
            <person name="Fujibuchi W."/>
        </authorList>
    </citation>
    <scope>NUCLEOTIDE SEQUENCE [LARGE SCALE GENOMIC DNA]</scope>
    <source>
        <strain evidence="9 10">JPCC DA0580</strain>
    </source>
</reference>
<evidence type="ECO:0000256" key="5">
    <source>
        <dbReference type="ARBA" id="ARBA00023136"/>
    </source>
</evidence>
<keyword evidence="2 8" id="KW-0812">Transmembrane</keyword>
<evidence type="ECO:0000313" key="9">
    <source>
        <dbReference type="EMBL" id="GAX16323.1"/>
    </source>
</evidence>
<dbReference type="Proteomes" id="UP000198406">
    <property type="component" value="Unassembled WGS sequence"/>
</dbReference>
<evidence type="ECO:0000256" key="1">
    <source>
        <dbReference type="ARBA" id="ARBA00004606"/>
    </source>
</evidence>
<keyword evidence="3" id="KW-0735">Signal-anchor</keyword>
<dbReference type="SUPFAM" id="SSF53448">
    <property type="entry name" value="Nucleotide-diphospho-sugar transferases"/>
    <property type="match status" value="1"/>
</dbReference>
<evidence type="ECO:0000256" key="4">
    <source>
        <dbReference type="ARBA" id="ARBA00022989"/>
    </source>
</evidence>
<dbReference type="Gene3D" id="3.90.550.10">
    <property type="entry name" value="Spore Coat Polysaccharide Biosynthesis Protein SpsA, Chain A"/>
    <property type="match status" value="1"/>
</dbReference>
<keyword evidence="6" id="KW-0325">Glycoprotein</keyword>
<feature type="region of interest" description="Disordered" evidence="7">
    <location>
        <begin position="1"/>
        <end position="36"/>
    </location>
</feature>
<dbReference type="Pfam" id="PF13896">
    <property type="entry name" value="Glyco_transf_49"/>
    <property type="match status" value="1"/>
</dbReference>
<dbReference type="GO" id="GO:0042285">
    <property type="term" value="F:xylosyltransferase activity"/>
    <property type="evidence" value="ECO:0007669"/>
    <property type="project" value="TreeGrafter"/>
</dbReference>
<dbReference type="GO" id="GO:0015020">
    <property type="term" value="F:glucuronosyltransferase activity"/>
    <property type="evidence" value="ECO:0007669"/>
    <property type="project" value="TreeGrafter"/>
</dbReference>
<sequence length="847" mass="97983">MIPKRNSPSSYHSPKNDPKKTDEEDETMCCTETESYDEKDVIISEVPSSPLRRRRHLLGEQSPLKRRAPPKRRFMLLQVLFITGIAAILSHGVLMSGVIEKQRFLRVPGNRTIVFLIGNLRCGEPAWESLYKNVLDYNSADLGLVVGSSDDKYNDASLWKRAKYVFREKEYEDWGDALDTLNIPGWREEVEPRVQGRAREAGVLGGVKGHKTSGAIQNMMRYWLAQHIVEHNMLEQYDRFVVTRTDQFYMCPYDLSTLPKDTIVVPEGEDWGAINDRNFVASKNDILSALDVLPPFLRNEYSNETFYEIESPEHLLLAAWNYHNLKLSRTPRNMFTCMAKDGDMRRTGDVPYGFFAGGQEHKGIMVKYETEYWWARATCDSRLTKDGDTHDTVKTKSQASVEAMEATIHDLTNRSLTKDWEIWWREKMLTEKVWTPRTYKDQLMEQWEKLEADAYSLNLTTPLSKSIVNFIPRKVDVENSEQVVLTMQASASHGKLANLIINLRKWNGPGSIALYIQSTEDVELIADWLANYTIAWHLRESNVHILMEKIVDFSPYPEPTMQWTYPYNALRNLGMENTGTDYFLLLDVDLIVPPNSFATTRELFKNNPQMLQDMHHSRSLFVLPAFEVCPGGVSQAPEVDATESDLPSSKQDLVRMIGEKTAWVIYSDIEPLNQRASNAEKWYTFTESTHYPIKWEHQYEPYVIGYIPVVPRFWTGIRGYGYDKVSWFQELDRGGFSMSVLRDLYVVHLCHARTPINVKWEEWPNTRKYLAFDPFLMSKYGVCRDWCQTSEEPWPTKCVWDSCAQCSECITDETCPAECKSSVEYPWAERCAWTNCVGKCPQCLEFF</sequence>
<keyword evidence="4 8" id="KW-1133">Transmembrane helix</keyword>
<keyword evidence="5 8" id="KW-0472">Membrane</keyword>
<proteinExistence type="predicted"/>
<evidence type="ECO:0000256" key="2">
    <source>
        <dbReference type="ARBA" id="ARBA00022692"/>
    </source>
</evidence>
<dbReference type="GO" id="GO:0035269">
    <property type="term" value="P:protein O-linked glycosylation via mannose"/>
    <property type="evidence" value="ECO:0007669"/>
    <property type="project" value="TreeGrafter"/>
</dbReference>
<dbReference type="PANTHER" id="PTHR12270">
    <property type="entry name" value="GLYCOSYLTRANSFERASE-RELATED"/>
    <property type="match status" value="1"/>
</dbReference>
<evidence type="ECO:0000313" key="10">
    <source>
        <dbReference type="Proteomes" id="UP000198406"/>
    </source>
</evidence>
<protein>
    <submittedName>
        <fullName evidence="9">N-acetyllactosaminide beta-1,3-N-acetylglucosaminyltransferase</fullName>
        <ecNumber evidence="9">2.4.1.149</ecNumber>
    </submittedName>
</protein>
<dbReference type="EMBL" id="BDSP01000103">
    <property type="protein sequence ID" value="GAX16323.1"/>
    <property type="molecule type" value="Genomic_DNA"/>
</dbReference>
<feature type="transmembrane region" description="Helical" evidence="8">
    <location>
        <begin position="74"/>
        <end position="99"/>
    </location>
</feature>
<name>A0A1Z5JQN0_FISSO</name>
<dbReference type="EC" id="2.4.1.149" evidence="9"/>
<gene>
    <name evidence="9" type="ORF">FisN_35Hh026</name>
</gene>
<dbReference type="AlphaFoldDB" id="A0A1Z5JQN0"/>
<dbReference type="CDD" id="cd00761">
    <property type="entry name" value="Glyco_tranf_GTA_type"/>
    <property type="match status" value="1"/>
</dbReference>
<keyword evidence="9" id="KW-0808">Transferase</keyword>
<dbReference type="PANTHER" id="PTHR12270:SF52">
    <property type="entry name" value="GLYCOSYLTRANSFERASE-LIKE PROTEIN GNT13-RELATED"/>
    <property type="match status" value="1"/>
</dbReference>
<accession>A0A1Z5JQN0</accession>
<dbReference type="OrthoDB" id="40401at2759"/>
<evidence type="ECO:0000256" key="6">
    <source>
        <dbReference type="ARBA" id="ARBA00023180"/>
    </source>
</evidence>
<comment type="subcellular location">
    <subcellularLocation>
        <location evidence="1">Membrane</location>
        <topology evidence="1">Single-pass type II membrane protein</topology>
    </subcellularLocation>
</comment>
<dbReference type="InParanoid" id="A0A1Z5JQN0"/>
<evidence type="ECO:0000256" key="3">
    <source>
        <dbReference type="ARBA" id="ARBA00022968"/>
    </source>
</evidence>
<evidence type="ECO:0000256" key="8">
    <source>
        <dbReference type="SAM" id="Phobius"/>
    </source>
</evidence>
<dbReference type="InterPro" id="IPR029044">
    <property type="entry name" value="Nucleotide-diphossugar_trans"/>
</dbReference>
<comment type="caution">
    <text evidence="9">The sequence shown here is derived from an EMBL/GenBank/DDBJ whole genome shotgun (WGS) entry which is preliminary data.</text>
</comment>
<keyword evidence="9" id="KW-0328">Glycosyltransferase</keyword>